<keyword evidence="3" id="KW-0812">Transmembrane</keyword>
<dbReference type="Proteomes" id="UP000085678">
    <property type="component" value="Unplaced"/>
</dbReference>
<dbReference type="GeneID" id="106170706"/>
<dbReference type="InterPro" id="IPR035976">
    <property type="entry name" value="Sushi/SCR/CCP_sf"/>
</dbReference>
<keyword evidence="1 2" id="KW-1015">Disulfide bond</keyword>
<dbReference type="SUPFAM" id="SSF57535">
    <property type="entry name" value="Complement control module/SCR domain"/>
    <property type="match status" value="1"/>
</dbReference>
<evidence type="ECO:0000256" key="1">
    <source>
        <dbReference type="ARBA" id="ARBA00023157"/>
    </source>
</evidence>
<dbReference type="SMART" id="SM00032">
    <property type="entry name" value="CCP"/>
    <property type="match status" value="1"/>
</dbReference>
<dbReference type="RefSeq" id="XP_013406130.1">
    <property type="nucleotide sequence ID" value="XM_013550676.2"/>
</dbReference>
<keyword evidence="3" id="KW-0472">Membrane</keyword>
<dbReference type="Gene3D" id="2.10.70.10">
    <property type="entry name" value="Complement Module, domain 1"/>
    <property type="match status" value="1"/>
</dbReference>
<dbReference type="InParanoid" id="A0A1S3J6W0"/>
<evidence type="ECO:0000259" key="4">
    <source>
        <dbReference type="PROSITE" id="PS50923"/>
    </source>
</evidence>
<proteinExistence type="predicted"/>
<gene>
    <name evidence="6" type="primary">LOC106170706</name>
</gene>
<evidence type="ECO:0000256" key="3">
    <source>
        <dbReference type="SAM" id="Phobius"/>
    </source>
</evidence>
<dbReference type="CDD" id="cd00033">
    <property type="entry name" value="CCP"/>
    <property type="match status" value="1"/>
</dbReference>
<dbReference type="InterPro" id="IPR000436">
    <property type="entry name" value="Sushi_SCR_CCP_dom"/>
</dbReference>
<dbReference type="KEGG" id="lak:106170706"/>
<accession>A0A1S3J6W0</accession>
<dbReference type="AlphaFoldDB" id="A0A1S3J6W0"/>
<keyword evidence="2" id="KW-0768">Sushi</keyword>
<keyword evidence="3" id="KW-1133">Transmembrane helix</keyword>
<keyword evidence="5" id="KW-1185">Reference proteome</keyword>
<organism evidence="5 6">
    <name type="scientific">Lingula anatina</name>
    <name type="common">Brachiopod</name>
    <name type="synonym">Lingula unguis</name>
    <dbReference type="NCBI Taxonomy" id="7574"/>
    <lineage>
        <taxon>Eukaryota</taxon>
        <taxon>Metazoa</taxon>
        <taxon>Spiralia</taxon>
        <taxon>Lophotrochozoa</taxon>
        <taxon>Brachiopoda</taxon>
        <taxon>Linguliformea</taxon>
        <taxon>Lingulata</taxon>
        <taxon>Lingulida</taxon>
        <taxon>Linguloidea</taxon>
        <taxon>Lingulidae</taxon>
        <taxon>Lingula</taxon>
    </lineage>
</organism>
<protein>
    <submittedName>
        <fullName evidence="6">Uncharacterized protein LOC106170706</fullName>
    </submittedName>
</protein>
<dbReference type="OrthoDB" id="6086550at2759"/>
<evidence type="ECO:0000256" key="2">
    <source>
        <dbReference type="PROSITE-ProRule" id="PRU00302"/>
    </source>
</evidence>
<evidence type="ECO:0000313" key="5">
    <source>
        <dbReference type="Proteomes" id="UP000085678"/>
    </source>
</evidence>
<dbReference type="Pfam" id="PF00084">
    <property type="entry name" value="Sushi"/>
    <property type="match status" value="1"/>
</dbReference>
<evidence type="ECO:0000313" key="6">
    <source>
        <dbReference type="RefSeq" id="XP_013406130.1"/>
    </source>
</evidence>
<feature type="disulfide bond" evidence="2">
    <location>
        <begin position="44"/>
        <end position="71"/>
    </location>
</feature>
<name>A0A1S3J6W0_LINAN</name>
<feature type="transmembrane region" description="Helical" evidence="3">
    <location>
        <begin position="92"/>
        <end position="116"/>
    </location>
</feature>
<dbReference type="PROSITE" id="PS50923">
    <property type="entry name" value="SUSHI"/>
    <property type="match status" value="1"/>
</dbReference>
<comment type="caution">
    <text evidence="2">Lacks conserved residue(s) required for the propagation of feature annotation.</text>
</comment>
<feature type="domain" description="Sushi" evidence="4">
    <location>
        <begin position="6"/>
        <end position="73"/>
    </location>
</feature>
<reference evidence="6" key="1">
    <citation type="submission" date="2025-08" db="UniProtKB">
        <authorList>
            <consortium name="RefSeq"/>
        </authorList>
    </citation>
    <scope>IDENTIFICATION</scope>
    <source>
        <tissue evidence="6">Gonads</tissue>
    </source>
</reference>
<sequence length="256" mass="28777">MSGVIITCPALAAGPPVILTKDSLFSLKLSTYNTEPGTRVNISCYQDFHLQGPSQLYCTNQGKWDNDIPKCIDSLKDSHPPSTSRNSQATNFIVAVGASAAAVLIVVVFFFAACWVKHRKRYRQRRDAPHQTVFTTFTGRDAQIIQWLESTQQAVNETEAPYSNCNLPAYSECVGHHPYVNAPYEFASAPSDYPSTRRGAYRPTTAATYGYENRAYNENWDNAQNDMHQRGFPRDPPPLYSEIAQERMTVMRYSNT</sequence>